<accession>S7QF98</accession>
<dbReference type="SUPFAM" id="SSF51735">
    <property type="entry name" value="NAD(P)-binding Rossmann-fold domains"/>
    <property type="match status" value="1"/>
</dbReference>
<sequence>MASSKPAAIILGGVNTFSRALAQYLVPLEGEPLVSHLRIVDKYSVAPPTVYLGSEFPKVLEKPEVEYRQANLTVPSIVGSVFDQPDGKEPYSYVFDLTGEARNDRPEEVQIANTFNVSRNVALEAERRKVKAYVRVHLPYYNTPDKGEQSEKEDVKPIVPGGVWWHETLRALAAIEDLNLVVLRTGYVYGPYVDYGLFTSAMCITACYGYTKQPLKVMHSPGKHAFNTVHVDDVAGAAWACAEWMAKLGRKEADAVAGEPIAFHNDKSKVKALEGAALPEAKLVAPVFNVVDDSNHTFISFLNVPASFFGTSVEFFDLFTRAMAKINMDELAEDINEEHVGTWTKMITTSKPPVPNTPLSPYVHPQVVGLFEKHSIGLDNSKLKKIVGYQLKRPTYSHAELKEVIDKWKAEQSWPTLED</sequence>
<reference evidence="1 2" key="1">
    <citation type="journal article" date="2012" name="Science">
        <title>The Paleozoic origin of enzymatic lignin decomposition reconstructed from 31 fungal genomes.</title>
        <authorList>
            <person name="Floudas D."/>
            <person name="Binder M."/>
            <person name="Riley R."/>
            <person name="Barry K."/>
            <person name="Blanchette R.A."/>
            <person name="Henrissat B."/>
            <person name="Martinez A.T."/>
            <person name="Otillar R."/>
            <person name="Spatafora J.W."/>
            <person name="Yadav J.S."/>
            <person name="Aerts A."/>
            <person name="Benoit I."/>
            <person name="Boyd A."/>
            <person name="Carlson A."/>
            <person name="Copeland A."/>
            <person name="Coutinho P.M."/>
            <person name="de Vries R.P."/>
            <person name="Ferreira P."/>
            <person name="Findley K."/>
            <person name="Foster B."/>
            <person name="Gaskell J."/>
            <person name="Glotzer D."/>
            <person name="Gorecki P."/>
            <person name="Heitman J."/>
            <person name="Hesse C."/>
            <person name="Hori C."/>
            <person name="Igarashi K."/>
            <person name="Jurgens J.A."/>
            <person name="Kallen N."/>
            <person name="Kersten P."/>
            <person name="Kohler A."/>
            <person name="Kuees U."/>
            <person name="Kumar T.K.A."/>
            <person name="Kuo A."/>
            <person name="LaButti K."/>
            <person name="Larrondo L.F."/>
            <person name="Lindquist E."/>
            <person name="Ling A."/>
            <person name="Lombard V."/>
            <person name="Lucas S."/>
            <person name="Lundell T."/>
            <person name="Martin R."/>
            <person name="McLaughlin D.J."/>
            <person name="Morgenstern I."/>
            <person name="Morin E."/>
            <person name="Murat C."/>
            <person name="Nagy L.G."/>
            <person name="Nolan M."/>
            <person name="Ohm R.A."/>
            <person name="Patyshakuliyeva A."/>
            <person name="Rokas A."/>
            <person name="Ruiz-Duenas F.J."/>
            <person name="Sabat G."/>
            <person name="Salamov A."/>
            <person name="Samejima M."/>
            <person name="Schmutz J."/>
            <person name="Slot J.C."/>
            <person name="St John F."/>
            <person name="Stenlid J."/>
            <person name="Sun H."/>
            <person name="Sun S."/>
            <person name="Syed K."/>
            <person name="Tsang A."/>
            <person name="Wiebenga A."/>
            <person name="Young D."/>
            <person name="Pisabarro A."/>
            <person name="Eastwood D.C."/>
            <person name="Martin F."/>
            <person name="Cullen D."/>
            <person name="Grigoriev I.V."/>
            <person name="Hibbett D.S."/>
        </authorList>
    </citation>
    <scope>NUCLEOTIDE SEQUENCE [LARGE SCALE GENOMIC DNA]</scope>
    <source>
        <strain evidence="1 2">ATCC 11539</strain>
    </source>
</reference>
<dbReference type="Proteomes" id="UP000030669">
    <property type="component" value="Unassembled WGS sequence"/>
</dbReference>
<protein>
    <recommendedName>
        <fullName evidence="3">NAD P-binding protein</fullName>
    </recommendedName>
</protein>
<dbReference type="EMBL" id="KB469298">
    <property type="protein sequence ID" value="EPQ58057.1"/>
    <property type="molecule type" value="Genomic_DNA"/>
</dbReference>
<gene>
    <name evidence="1" type="ORF">GLOTRDRAFT_56639</name>
</gene>
<dbReference type="Gene3D" id="3.40.50.720">
    <property type="entry name" value="NAD(P)-binding Rossmann-like Domain"/>
    <property type="match status" value="1"/>
</dbReference>
<evidence type="ECO:0000313" key="1">
    <source>
        <dbReference type="EMBL" id="EPQ58057.1"/>
    </source>
</evidence>
<organism evidence="1 2">
    <name type="scientific">Gloeophyllum trabeum (strain ATCC 11539 / FP-39264 / Madison 617)</name>
    <name type="common">Brown rot fungus</name>
    <dbReference type="NCBI Taxonomy" id="670483"/>
    <lineage>
        <taxon>Eukaryota</taxon>
        <taxon>Fungi</taxon>
        <taxon>Dikarya</taxon>
        <taxon>Basidiomycota</taxon>
        <taxon>Agaricomycotina</taxon>
        <taxon>Agaricomycetes</taxon>
        <taxon>Gloeophyllales</taxon>
        <taxon>Gloeophyllaceae</taxon>
        <taxon>Gloeophyllum</taxon>
    </lineage>
</organism>
<dbReference type="GeneID" id="19307127"/>
<dbReference type="OMA" id="PQTAWLN"/>
<evidence type="ECO:0000313" key="2">
    <source>
        <dbReference type="Proteomes" id="UP000030669"/>
    </source>
</evidence>
<dbReference type="RefSeq" id="XP_007863016.1">
    <property type="nucleotide sequence ID" value="XM_007864825.1"/>
</dbReference>
<dbReference type="KEGG" id="gtr:GLOTRDRAFT_56639"/>
<dbReference type="AlphaFoldDB" id="S7QF98"/>
<evidence type="ECO:0008006" key="3">
    <source>
        <dbReference type="Google" id="ProtNLM"/>
    </source>
</evidence>
<dbReference type="eggNOG" id="KOG1430">
    <property type="taxonomic scope" value="Eukaryota"/>
</dbReference>
<dbReference type="STRING" id="670483.S7QF98"/>
<proteinExistence type="predicted"/>
<keyword evidence="2" id="KW-1185">Reference proteome</keyword>
<dbReference type="OrthoDB" id="16464at2759"/>
<dbReference type="InterPro" id="IPR036291">
    <property type="entry name" value="NAD(P)-bd_dom_sf"/>
</dbReference>
<name>S7QF98_GLOTA</name>
<dbReference type="HOGENOM" id="CLU_045030_0_0_1"/>